<sequence length="97" mass="10663">MKRALLGHVAVCILASGLYFTSTLPTLASPSQSVNRPVQEATHATTRPKPTEVRTPAKSSPEVGLAKTPKKDAPGKRFWSRIMSHFRDIHSAEKKQK</sequence>
<reference evidence="3 4" key="1">
    <citation type="submission" date="2021-03" db="EMBL/GenBank/DDBJ databases">
        <title>Fibrella sp. HMF5036 genome sequencing and assembly.</title>
        <authorList>
            <person name="Kang H."/>
            <person name="Kim H."/>
            <person name="Bae S."/>
            <person name="Joh K."/>
        </authorList>
    </citation>
    <scope>NUCLEOTIDE SEQUENCE [LARGE SCALE GENOMIC DNA]</scope>
    <source>
        <strain evidence="3 4">HMF5036</strain>
    </source>
</reference>
<feature type="chain" id="PRO_5037796040" evidence="2">
    <location>
        <begin position="29"/>
        <end position="97"/>
    </location>
</feature>
<name>A0A939G4D6_9BACT</name>
<feature type="region of interest" description="Disordered" evidence="1">
    <location>
        <begin position="28"/>
        <end position="77"/>
    </location>
</feature>
<gene>
    <name evidence="3" type="ORF">J2I48_04350</name>
</gene>
<comment type="caution">
    <text evidence="3">The sequence shown here is derived from an EMBL/GenBank/DDBJ whole genome shotgun (WGS) entry which is preliminary data.</text>
</comment>
<keyword evidence="2" id="KW-0732">Signal</keyword>
<evidence type="ECO:0000256" key="2">
    <source>
        <dbReference type="SAM" id="SignalP"/>
    </source>
</evidence>
<evidence type="ECO:0000313" key="4">
    <source>
        <dbReference type="Proteomes" id="UP000664795"/>
    </source>
</evidence>
<proteinExistence type="predicted"/>
<dbReference type="RefSeq" id="WP_207334181.1">
    <property type="nucleotide sequence ID" value="NZ_JAFMYU010000003.1"/>
</dbReference>
<keyword evidence="4" id="KW-1185">Reference proteome</keyword>
<evidence type="ECO:0000256" key="1">
    <source>
        <dbReference type="SAM" id="MobiDB-lite"/>
    </source>
</evidence>
<protein>
    <submittedName>
        <fullName evidence="3">Uncharacterized protein</fullName>
    </submittedName>
</protein>
<accession>A0A939G4D6</accession>
<evidence type="ECO:0000313" key="3">
    <source>
        <dbReference type="EMBL" id="MBO0930210.1"/>
    </source>
</evidence>
<dbReference type="EMBL" id="JAFMYU010000003">
    <property type="protein sequence ID" value="MBO0930210.1"/>
    <property type="molecule type" value="Genomic_DNA"/>
</dbReference>
<organism evidence="3 4">
    <name type="scientific">Fibrella aquatilis</name>
    <dbReference type="NCBI Taxonomy" id="2817059"/>
    <lineage>
        <taxon>Bacteria</taxon>
        <taxon>Pseudomonadati</taxon>
        <taxon>Bacteroidota</taxon>
        <taxon>Cytophagia</taxon>
        <taxon>Cytophagales</taxon>
        <taxon>Spirosomataceae</taxon>
        <taxon>Fibrella</taxon>
    </lineage>
</organism>
<dbReference type="Proteomes" id="UP000664795">
    <property type="component" value="Unassembled WGS sequence"/>
</dbReference>
<feature type="signal peptide" evidence="2">
    <location>
        <begin position="1"/>
        <end position="28"/>
    </location>
</feature>
<dbReference type="AlphaFoldDB" id="A0A939G4D6"/>